<evidence type="ECO:0000256" key="8">
    <source>
        <dbReference type="HAMAP-Rule" id="MF_00238"/>
    </source>
</evidence>
<evidence type="ECO:0000256" key="6">
    <source>
        <dbReference type="ARBA" id="ARBA00047615"/>
    </source>
</evidence>
<proteinExistence type="inferred from homology"/>
<dbReference type="Gene3D" id="3.40.50.300">
    <property type="entry name" value="P-loop containing nucleotide triphosphate hydrolases"/>
    <property type="match status" value="1"/>
</dbReference>
<dbReference type="GO" id="GO:0006220">
    <property type="term" value="P:pyrimidine nucleotide metabolic process"/>
    <property type="evidence" value="ECO:0007669"/>
    <property type="project" value="UniProtKB-UniRule"/>
</dbReference>
<comment type="subcellular location">
    <subcellularLocation>
        <location evidence="8">Cytoplasm</location>
    </subcellularLocation>
</comment>
<keyword evidence="2 8" id="KW-0808">Transferase</keyword>
<dbReference type="InterPro" id="IPR027417">
    <property type="entry name" value="P-loop_NTPase"/>
</dbReference>
<evidence type="ECO:0000256" key="5">
    <source>
        <dbReference type="ARBA" id="ARBA00022840"/>
    </source>
</evidence>
<dbReference type="GO" id="GO:0005829">
    <property type="term" value="C:cytosol"/>
    <property type="evidence" value="ECO:0007669"/>
    <property type="project" value="TreeGrafter"/>
</dbReference>
<dbReference type="EC" id="2.7.4.25" evidence="8"/>
<comment type="catalytic activity">
    <reaction evidence="7 8">
        <text>CMP + ATP = CDP + ADP</text>
        <dbReference type="Rhea" id="RHEA:11600"/>
        <dbReference type="ChEBI" id="CHEBI:30616"/>
        <dbReference type="ChEBI" id="CHEBI:58069"/>
        <dbReference type="ChEBI" id="CHEBI:60377"/>
        <dbReference type="ChEBI" id="CHEBI:456216"/>
        <dbReference type="EC" id="2.7.4.25"/>
    </reaction>
</comment>
<gene>
    <name evidence="8 10" type="primary">cmk</name>
    <name evidence="10" type="ORF">O0V09_02525</name>
</gene>
<feature type="domain" description="Cytidylate kinase" evidence="9">
    <location>
        <begin position="11"/>
        <end position="226"/>
    </location>
</feature>
<dbReference type="Pfam" id="PF02224">
    <property type="entry name" value="Cytidylate_kin"/>
    <property type="match status" value="1"/>
</dbReference>
<dbReference type="InterPro" id="IPR011994">
    <property type="entry name" value="Cytidylate_kinase_dom"/>
</dbReference>
<sequence>MAEQGEFKQIVTVDGPSGSGKGSLCQLLAKELGWHLLDSGALYRIVGLAAQQQGVSFDDETALAQLAANLQVEFKPGAPGEPAAVLLEGKDISQQVRAETTGALASKVAVYNGVRDALLALQRSFAKAPGLVADGRDMGTVVFPHAPTKIYLTASAEERANRRYKQLKAAGQSVNLAALLEDIQARDDRDMNRAVAPLKPAVDAVVIDSSVMGINDVYNQVMIEINKSL</sequence>
<comment type="catalytic activity">
    <reaction evidence="6 8">
        <text>dCMP + ATP = dCDP + ADP</text>
        <dbReference type="Rhea" id="RHEA:25094"/>
        <dbReference type="ChEBI" id="CHEBI:30616"/>
        <dbReference type="ChEBI" id="CHEBI:57566"/>
        <dbReference type="ChEBI" id="CHEBI:58593"/>
        <dbReference type="ChEBI" id="CHEBI:456216"/>
        <dbReference type="EC" id="2.7.4.25"/>
    </reaction>
</comment>
<keyword evidence="8" id="KW-0963">Cytoplasm</keyword>
<evidence type="ECO:0000256" key="1">
    <source>
        <dbReference type="ARBA" id="ARBA00009427"/>
    </source>
</evidence>
<organism evidence="10 11">
    <name type="scientific">Dasania phycosphaerae</name>
    <dbReference type="NCBI Taxonomy" id="2950436"/>
    <lineage>
        <taxon>Bacteria</taxon>
        <taxon>Pseudomonadati</taxon>
        <taxon>Pseudomonadota</taxon>
        <taxon>Gammaproteobacteria</taxon>
        <taxon>Cellvibrionales</taxon>
        <taxon>Spongiibacteraceae</taxon>
        <taxon>Dasania</taxon>
    </lineage>
</organism>
<evidence type="ECO:0000313" key="11">
    <source>
        <dbReference type="Proteomes" id="UP001069090"/>
    </source>
</evidence>
<evidence type="ECO:0000256" key="3">
    <source>
        <dbReference type="ARBA" id="ARBA00022741"/>
    </source>
</evidence>
<dbReference type="NCBIfam" id="TIGR00017">
    <property type="entry name" value="cmk"/>
    <property type="match status" value="1"/>
</dbReference>
<dbReference type="GO" id="GO:0015949">
    <property type="term" value="P:nucleobase-containing small molecule interconversion"/>
    <property type="evidence" value="ECO:0007669"/>
    <property type="project" value="TreeGrafter"/>
</dbReference>
<keyword evidence="11" id="KW-1185">Reference proteome</keyword>
<evidence type="ECO:0000256" key="7">
    <source>
        <dbReference type="ARBA" id="ARBA00048478"/>
    </source>
</evidence>
<dbReference type="GO" id="GO:0036431">
    <property type="term" value="F:dCMP kinase activity"/>
    <property type="evidence" value="ECO:0007669"/>
    <property type="project" value="InterPro"/>
</dbReference>
<dbReference type="RefSeq" id="WP_258330215.1">
    <property type="nucleotide sequence ID" value="NZ_JAPTGG010000002.1"/>
</dbReference>
<keyword evidence="5 8" id="KW-0067">ATP-binding</keyword>
<dbReference type="SUPFAM" id="SSF52540">
    <property type="entry name" value="P-loop containing nucleoside triphosphate hydrolases"/>
    <property type="match status" value="1"/>
</dbReference>
<dbReference type="EMBL" id="JAPTGG010000002">
    <property type="protein sequence ID" value="MCZ0864057.1"/>
    <property type="molecule type" value="Genomic_DNA"/>
</dbReference>
<dbReference type="CDD" id="cd02020">
    <property type="entry name" value="CMPK"/>
    <property type="match status" value="1"/>
</dbReference>
<evidence type="ECO:0000256" key="2">
    <source>
        <dbReference type="ARBA" id="ARBA00022679"/>
    </source>
</evidence>
<dbReference type="PANTHER" id="PTHR21299">
    <property type="entry name" value="CYTIDYLATE KINASE/PANTOATE-BETA-ALANINE LIGASE"/>
    <property type="match status" value="1"/>
</dbReference>
<dbReference type="Proteomes" id="UP001069090">
    <property type="component" value="Unassembled WGS sequence"/>
</dbReference>
<keyword evidence="4 8" id="KW-0418">Kinase</keyword>
<dbReference type="InterPro" id="IPR003136">
    <property type="entry name" value="Cytidylate_kin"/>
</dbReference>
<evidence type="ECO:0000313" key="10">
    <source>
        <dbReference type="EMBL" id="MCZ0864057.1"/>
    </source>
</evidence>
<feature type="binding site" evidence="8">
    <location>
        <begin position="15"/>
        <end position="23"/>
    </location>
    <ligand>
        <name>ATP</name>
        <dbReference type="ChEBI" id="CHEBI:30616"/>
    </ligand>
</feature>
<dbReference type="PANTHER" id="PTHR21299:SF2">
    <property type="entry name" value="CYTIDYLATE KINASE"/>
    <property type="match status" value="1"/>
</dbReference>
<dbReference type="AlphaFoldDB" id="A0A9J6RI87"/>
<dbReference type="HAMAP" id="MF_00238">
    <property type="entry name" value="Cytidyl_kinase_type1"/>
    <property type="match status" value="1"/>
</dbReference>
<name>A0A9J6RI87_9GAMM</name>
<reference evidence="10 11" key="1">
    <citation type="submission" date="2022-12" db="EMBL/GenBank/DDBJ databases">
        <title>Dasania phycosphaerae sp. nov., isolated from particulate material of the south coast of Korea.</title>
        <authorList>
            <person name="Jiang Y."/>
        </authorList>
    </citation>
    <scope>NUCLEOTIDE SEQUENCE [LARGE SCALE GENOMIC DNA]</scope>
    <source>
        <strain evidence="10 11">GY-19</strain>
    </source>
</reference>
<comment type="caution">
    <text evidence="10">The sequence shown here is derived from an EMBL/GenBank/DDBJ whole genome shotgun (WGS) entry which is preliminary data.</text>
</comment>
<evidence type="ECO:0000256" key="4">
    <source>
        <dbReference type="ARBA" id="ARBA00022777"/>
    </source>
</evidence>
<comment type="similarity">
    <text evidence="1 8">Belongs to the cytidylate kinase family. Type 1 subfamily.</text>
</comment>
<evidence type="ECO:0000259" key="9">
    <source>
        <dbReference type="Pfam" id="PF02224"/>
    </source>
</evidence>
<accession>A0A9J6RI87</accession>
<dbReference type="GO" id="GO:0005524">
    <property type="term" value="F:ATP binding"/>
    <property type="evidence" value="ECO:0007669"/>
    <property type="project" value="UniProtKB-UniRule"/>
</dbReference>
<protein>
    <recommendedName>
        <fullName evidence="8">Cytidylate kinase</fullName>
        <shortName evidence="8">CK</shortName>
        <ecNumber evidence="8">2.7.4.25</ecNumber>
    </recommendedName>
    <alternativeName>
        <fullName evidence="8">Cytidine monophosphate kinase</fullName>
        <shortName evidence="8">CMP kinase</shortName>
    </alternativeName>
</protein>
<keyword evidence="3 8" id="KW-0547">Nucleotide-binding</keyword>